<accession>A0ABW2IJ75</accession>
<dbReference type="SUPFAM" id="SSF47323">
    <property type="entry name" value="Anticodon-binding domain of a subclass of class I aminoacyl-tRNA synthetases"/>
    <property type="match status" value="1"/>
</dbReference>
<sequence length="610" mass="67412">MTDLATKLSVAAGAVFESMGLDAELGQVRRSDRPDLADFQCNGAMVAGKRAKKNPREVAAEVAPKIEALDFVESVDVAGPGFLNIKVSAQALQERAAQVLTDPQSGGGKVETPRHVMMDFGGWNVAKPMHIGHLRSTIIGDSLQRLFRFLGDDVVSDVHLGDWGLQMGLLIVGVSEEQPDLPYFDADFDGEYPSESPVSMDDLERLYPLYAGMMKEESVVETVEDGKSVFKKVPNPAYREEIRSLAQTATADLQAGRRGYRALWKHFCDVTQIGLERECGELGVKFDLWKGESDANVLLPEITEDLKSRNIAVLSEGAWVIHIERESDKKDMPPFMLVNSQGAVGYHATDLGTILDRKRTNKPDLTLYVVDARQALHFEQVFRAAQLAGYENEDALEHIGFGTMNGKDGKPFKTREGGVLKLYDFISQAKDKARERLEETGMGADYPAEERADIADKVALAAIKFADLSNVRTKNYVFDLDQFVAFEGKTGPYLLYAAVRVKSLMRRAKEEGIQAGEIKIELKEERALALQLDAFETALKLAYENRTPHGVCDHVYTLAQAFSSFWTNAPILKAGVPDEVKASRLALAQATLKQLEAGLYLIGIETPERM</sequence>
<keyword evidence="5 8" id="KW-0648">Protein biosynthesis</keyword>
<dbReference type="Pfam" id="PF03485">
    <property type="entry name" value="Arg_tRNA_synt_N"/>
    <property type="match status" value="1"/>
</dbReference>
<dbReference type="PANTHER" id="PTHR11956">
    <property type="entry name" value="ARGINYL-TRNA SYNTHETASE"/>
    <property type="match status" value="1"/>
</dbReference>
<evidence type="ECO:0000256" key="8">
    <source>
        <dbReference type="HAMAP-Rule" id="MF_00123"/>
    </source>
</evidence>
<dbReference type="EC" id="6.1.1.19" evidence="8"/>
<dbReference type="InterPro" id="IPR035684">
    <property type="entry name" value="ArgRS_core"/>
</dbReference>
<evidence type="ECO:0000256" key="4">
    <source>
        <dbReference type="ARBA" id="ARBA00022840"/>
    </source>
</evidence>
<evidence type="ECO:0000256" key="6">
    <source>
        <dbReference type="ARBA" id="ARBA00023146"/>
    </source>
</evidence>
<dbReference type="NCBIfam" id="TIGR00456">
    <property type="entry name" value="argS"/>
    <property type="match status" value="1"/>
</dbReference>
<keyword evidence="2 8" id="KW-0436">Ligase</keyword>
<dbReference type="Gene3D" id="3.30.1360.70">
    <property type="entry name" value="Arginyl tRNA synthetase N-terminal domain"/>
    <property type="match status" value="1"/>
</dbReference>
<dbReference type="InterPro" id="IPR014729">
    <property type="entry name" value="Rossmann-like_a/b/a_fold"/>
</dbReference>
<comment type="subcellular location">
    <subcellularLocation>
        <location evidence="8">Cytoplasm</location>
    </subcellularLocation>
</comment>
<name>A0ABW2IJ75_9PROT</name>
<protein>
    <recommendedName>
        <fullName evidence="8">Arginine--tRNA ligase</fullName>
        <ecNumber evidence="8">6.1.1.19</ecNumber>
    </recommendedName>
    <alternativeName>
        <fullName evidence="8">Arginyl-tRNA synthetase</fullName>
        <shortName evidence="8">ArgRS</shortName>
    </alternativeName>
</protein>
<dbReference type="InterPro" id="IPR008909">
    <property type="entry name" value="DALR_anticod-bd"/>
</dbReference>
<dbReference type="InterPro" id="IPR009080">
    <property type="entry name" value="tRNAsynth_Ia_anticodon-bd"/>
</dbReference>
<comment type="similarity">
    <text evidence="1 8 9">Belongs to the class-I aminoacyl-tRNA synthetase family.</text>
</comment>
<keyword evidence="13" id="KW-1185">Reference proteome</keyword>
<evidence type="ECO:0000256" key="1">
    <source>
        <dbReference type="ARBA" id="ARBA00005594"/>
    </source>
</evidence>
<organism evidence="12 13">
    <name type="scientific">Hirschia litorea</name>
    <dbReference type="NCBI Taxonomy" id="1199156"/>
    <lineage>
        <taxon>Bacteria</taxon>
        <taxon>Pseudomonadati</taxon>
        <taxon>Pseudomonadota</taxon>
        <taxon>Alphaproteobacteria</taxon>
        <taxon>Hyphomonadales</taxon>
        <taxon>Hyphomonadaceae</taxon>
        <taxon>Hirschia</taxon>
    </lineage>
</organism>
<dbReference type="Gene3D" id="1.10.730.10">
    <property type="entry name" value="Isoleucyl-tRNA Synthetase, Domain 1"/>
    <property type="match status" value="1"/>
</dbReference>
<evidence type="ECO:0000313" key="12">
    <source>
        <dbReference type="EMBL" id="MFC7291052.1"/>
    </source>
</evidence>
<dbReference type="Proteomes" id="UP001596492">
    <property type="component" value="Unassembled WGS sequence"/>
</dbReference>
<evidence type="ECO:0000256" key="3">
    <source>
        <dbReference type="ARBA" id="ARBA00022741"/>
    </source>
</evidence>
<gene>
    <name evidence="8 12" type="primary">argS</name>
    <name evidence="12" type="ORF">ACFQS8_05450</name>
</gene>
<evidence type="ECO:0000256" key="5">
    <source>
        <dbReference type="ARBA" id="ARBA00022917"/>
    </source>
</evidence>
<keyword evidence="8" id="KW-0963">Cytoplasm</keyword>
<dbReference type="SMART" id="SM01016">
    <property type="entry name" value="Arg_tRNA_synt_N"/>
    <property type="match status" value="1"/>
</dbReference>
<dbReference type="PANTHER" id="PTHR11956:SF5">
    <property type="entry name" value="ARGININE--TRNA LIGASE, CYTOPLASMIC"/>
    <property type="match status" value="1"/>
</dbReference>
<dbReference type="EMBL" id="JBHTBR010000002">
    <property type="protein sequence ID" value="MFC7291052.1"/>
    <property type="molecule type" value="Genomic_DNA"/>
</dbReference>
<dbReference type="Gene3D" id="3.40.50.620">
    <property type="entry name" value="HUPs"/>
    <property type="match status" value="1"/>
</dbReference>
<dbReference type="GO" id="GO:0004814">
    <property type="term" value="F:arginine-tRNA ligase activity"/>
    <property type="evidence" value="ECO:0007669"/>
    <property type="project" value="UniProtKB-EC"/>
</dbReference>
<feature type="domain" description="Arginyl tRNA synthetase N-terminal" evidence="11">
    <location>
        <begin position="2"/>
        <end position="87"/>
    </location>
</feature>
<keyword evidence="6 8" id="KW-0030">Aminoacyl-tRNA synthetase</keyword>
<evidence type="ECO:0000256" key="9">
    <source>
        <dbReference type="RuleBase" id="RU363038"/>
    </source>
</evidence>
<dbReference type="Pfam" id="PF05746">
    <property type="entry name" value="DALR_1"/>
    <property type="match status" value="1"/>
</dbReference>
<dbReference type="PRINTS" id="PR01038">
    <property type="entry name" value="TRNASYNTHARG"/>
</dbReference>
<keyword evidence="4 8" id="KW-0067">ATP-binding</keyword>
<dbReference type="InterPro" id="IPR036695">
    <property type="entry name" value="Arg-tRNA-synth_N_sf"/>
</dbReference>
<comment type="caution">
    <text evidence="8">Lacks conserved residue(s) required for the propagation of feature annotation.</text>
</comment>
<feature type="domain" description="DALR anticodon binding" evidence="10">
    <location>
        <begin position="494"/>
        <end position="610"/>
    </location>
</feature>
<evidence type="ECO:0000256" key="7">
    <source>
        <dbReference type="ARBA" id="ARBA00049339"/>
    </source>
</evidence>
<comment type="catalytic activity">
    <reaction evidence="7 8">
        <text>tRNA(Arg) + L-arginine + ATP = L-arginyl-tRNA(Arg) + AMP + diphosphate</text>
        <dbReference type="Rhea" id="RHEA:20301"/>
        <dbReference type="Rhea" id="RHEA-COMP:9658"/>
        <dbReference type="Rhea" id="RHEA-COMP:9673"/>
        <dbReference type="ChEBI" id="CHEBI:30616"/>
        <dbReference type="ChEBI" id="CHEBI:32682"/>
        <dbReference type="ChEBI" id="CHEBI:33019"/>
        <dbReference type="ChEBI" id="CHEBI:78442"/>
        <dbReference type="ChEBI" id="CHEBI:78513"/>
        <dbReference type="ChEBI" id="CHEBI:456215"/>
        <dbReference type="EC" id="6.1.1.19"/>
    </reaction>
</comment>
<dbReference type="SMART" id="SM00836">
    <property type="entry name" value="DALR_1"/>
    <property type="match status" value="1"/>
</dbReference>
<dbReference type="SUPFAM" id="SSF52374">
    <property type="entry name" value="Nucleotidylyl transferase"/>
    <property type="match status" value="1"/>
</dbReference>
<dbReference type="Pfam" id="PF00750">
    <property type="entry name" value="tRNA-synt_1d"/>
    <property type="match status" value="2"/>
</dbReference>
<dbReference type="SUPFAM" id="SSF55190">
    <property type="entry name" value="Arginyl-tRNA synthetase (ArgRS), N-terminal 'additional' domain"/>
    <property type="match status" value="1"/>
</dbReference>
<evidence type="ECO:0000256" key="2">
    <source>
        <dbReference type="ARBA" id="ARBA00022598"/>
    </source>
</evidence>
<comment type="subunit">
    <text evidence="8">Monomer.</text>
</comment>
<evidence type="ECO:0000259" key="11">
    <source>
        <dbReference type="SMART" id="SM01016"/>
    </source>
</evidence>
<reference evidence="13" key="1">
    <citation type="journal article" date="2019" name="Int. J. Syst. Evol. Microbiol.">
        <title>The Global Catalogue of Microorganisms (GCM) 10K type strain sequencing project: providing services to taxonomists for standard genome sequencing and annotation.</title>
        <authorList>
            <consortium name="The Broad Institute Genomics Platform"/>
            <consortium name="The Broad Institute Genome Sequencing Center for Infectious Disease"/>
            <person name="Wu L."/>
            <person name="Ma J."/>
        </authorList>
    </citation>
    <scope>NUCLEOTIDE SEQUENCE [LARGE SCALE GENOMIC DNA]</scope>
    <source>
        <strain evidence="13">CCUG 51308</strain>
    </source>
</reference>
<dbReference type="InterPro" id="IPR005148">
    <property type="entry name" value="Arg-tRNA-synth_N"/>
</dbReference>
<dbReference type="InterPro" id="IPR001278">
    <property type="entry name" value="Arg-tRNA-ligase"/>
</dbReference>
<keyword evidence="3 8" id="KW-0547">Nucleotide-binding</keyword>
<dbReference type="HAMAP" id="MF_00123">
    <property type="entry name" value="Arg_tRNA_synth"/>
    <property type="match status" value="1"/>
</dbReference>
<proteinExistence type="inferred from homology"/>
<dbReference type="RefSeq" id="WP_382166249.1">
    <property type="nucleotide sequence ID" value="NZ_JBHTBR010000002.1"/>
</dbReference>
<comment type="caution">
    <text evidence="12">The sequence shown here is derived from an EMBL/GenBank/DDBJ whole genome shotgun (WGS) entry which is preliminary data.</text>
</comment>
<evidence type="ECO:0000313" key="13">
    <source>
        <dbReference type="Proteomes" id="UP001596492"/>
    </source>
</evidence>
<evidence type="ECO:0000259" key="10">
    <source>
        <dbReference type="SMART" id="SM00836"/>
    </source>
</evidence>